<name>A0ABS1E051_RUBGE</name>
<dbReference type="SUPFAM" id="SSF55298">
    <property type="entry name" value="YjgF-like"/>
    <property type="match status" value="1"/>
</dbReference>
<gene>
    <name evidence="1" type="ORF">CKO43_15980</name>
</gene>
<evidence type="ECO:0000313" key="1">
    <source>
        <dbReference type="EMBL" id="MBK1714272.1"/>
    </source>
</evidence>
<dbReference type="EMBL" id="NRRU01000061">
    <property type="protein sequence ID" value="MBK1714272.1"/>
    <property type="molecule type" value="Genomic_DNA"/>
</dbReference>
<evidence type="ECO:0008006" key="3">
    <source>
        <dbReference type="Google" id="ProtNLM"/>
    </source>
</evidence>
<sequence>MSQATVDLVSGFVFVSGQVDWDAGSKVRHATLQAQAEGAIEHLVTVLDEAGASGVACIARHAHRDRSLGQTAGTPVMLHALALRPLARAPGGRLAAPTARAAAARVRPCCLRDR</sequence>
<accession>A0ABS1E051</accession>
<keyword evidence="2" id="KW-1185">Reference proteome</keyword>
<dbReference type="CDD" id="cd00448">
    <property type="entry name" value="YjgF_YER057c_UK114_family"/>
    <property type="match status" value="1"/>
</dbReference>
<organism evidence="1 2">
    <name type="scientific">Rubrivivax gelatinosus</name>
    <name type="common">Rhodocyclus gelatinosus</name>
    <name type="synonym">Rhodopseudomonas gelatinosa</name>
    <dbReference type="NCBI Taxonomy" id="28068"/>
    <lineage>
        <taxon>Bacteria</taxon>
        <taxon>Pseudomonadati</taxon>
        <taxon>Pseudomonadota</taxon>
        <taxon>Betaproteobacteria</taxon>
        <taxon>Burkholderiales</taxon>
        <taxon>Sphaerotilaceae</taxon>
        <taxon>Rubrivivax</taxon>
    </lineage>
</organism>
<reference evidence="1" key="1">
    <citation type="submission" date="2017-08" db="EMBL/GenBank/DDBJ databases">
        <authorList>
            <person name="Imhoff J.F."/>
            <person name="Rahn T."/>
            <person name="Kuenzel S."/>
            <person name="Neulinger S.C."/>
        </authorList>
    </citation>
    <scope>NUCLEOTIDE SEQUENCE</scope>
    <source>
        <strain evidence="1">IM 151</strain>
    </source>
</reference>
<dbReference type="InterPro" id="IPR035959">
    <property type="entry name" value="RutC-like_sf"/>
</dbReference>
<proteinExistence type="predicted"/>
<dbReference type="Proteomes" id="UP001041814">
    <property type="component" value="Unassembled WGS sequence"/>
</dbReference>
<reference evidence="1" key="2">
    <citation type="journal article" date="2020" name="Microorganisms">
        <title>Osmotic Adaptation and Compatible Solute Biosynthesis of Phototrophic Bacteria as Revealed from Genome Analyses.</title>
        <authorList>
            <person name="Imhoff J.F."/>
            <person name="Rahn T."/>
            <person name="Kunzel S."/>
            <person name="Keller A."/>
            <person name="Neulinger S.C."/>
        </authorList>
    </citation>
    <scope>NUCLEOTIDE SEQUENCE</scope>
    <source>
        <strain evidence="1">IM 151</strain>
    </source>
</reference>
<comment type="caution">
    <text evidence="1">The sequence shown here is derived from an EMBL/GenBank/DDBJ whole genome shotgun (WGS) entry which is preliminary data.</text>
</comment>
<dbReference type="Gene3D" id="3.30.1330.40">
    <property type="entry name" value="RutC-like"/>
    <property type="match status" value="1"/>
</dbReference>
<evidence type="ECO:0000313" key="2">
    <source>
        <dbReference type="Proteomes" id="UP001041814"/>
    </source>
</evidence>
<protein>
    <recommendedName>
        <fullName evidence="3">RidA family protein</fullName>
    </recommendedName>
</protein>